<dbReference type="Gene3D" id="3.40.50.1700">
    <property type="entry name" value="Glycoside hydrolase family 3 C-terminal domain"/>
    <property type="match status" value="1"/>
</dbReference>
<dbReference type="SUPFAM" id="SSF52279">
    <property type="entry name" value="Beta-D-glucan exohydrolase, C-terminal domain"/>
    <property type="match status" value="1"/>
</dbReference>
<dbReference type="InterPro" id="IPR026891">
    <property type="entry name" value="Fn3-like"/>
</dbReference>
<organism evidence="6 7">
    <name type="scientific">Candidatus Aphodoplasma excrementigallinarum</name>
    <dbReference type="NCBI Taxonomy" id="2840673"/>
    <lineage>
        <taxon>Bacteria</taxon>
        <taxon>Bacillati</taxon>
        <taxon>Bacillota</taxon>
        <taxon>Clostridia</taxon>
        <taxon>Eubacteriales</taxon>
        <taxon>Candidatus Aphodoplasma</taxon>
    </lineage>
</organism>
<comment type="caution">
    <text evidence="6">The sequence shown here is derived from an EMBL/GenBank/DDBJ whole genome shotgun (WGS) entry which is preliminary data.</text>
</comment>
<keyword evidence="2 4" id="KW-0378">Hydrolase</keyword>
<dbReference type="EMBL" id="DVOF01000086">
    <property type="protein sequence ID" value="HIV02523.1"/>
    <property type="molecule type" value="Genomic_DNA"/>
</dbReference>
<dbReference type="InterPro" id="IPR050288">
    <property type="entry name" value="Cellulose_deg_GH3"/>
</dbReference>
<dbReference type="GO" id="GO:0005975">
    <property type="term" value="P:carbohydrate metabolic process"/>
    <property type="evidence" value="ECO:0007669"/>
    <property type="project" value="InterPro"/>
</dbReference>
<dbReference type="Gene3D" id="2.60.40.10">
    <property type="entry name" value="Immunoglobulins"/>
    <property type="match status" value="1"/>
</dbReference>
<dbReference type="Gene3D" id="3.20.20.300">
    <property type="entry name" value="Glycoside hydrolase, family 3, N-terminal domain"/>
    <property type="match status" value="1"/>
</dbReference>
<keyword evidence="3" id="KW-0119">Carbohydrate metabolism</keyword>
<dbReference type="PANTHER" id="PTHR42715:SF10">
    <property type="entry name" value="BETA-GLUCOSIDASE"/>
    <property type="match status" value="1"/>
</dbReference>
<evidence type="ECO:0000256" key="1">
    <source>
        <dbReference type="ARBA" id="ARBA00005336"/>
    </source>
</evidence>
<dbReference type="AlphaFoldDB" id="A0A9D1NHG6"/>
<dbReference type="PROSITE" id="PS00775">
    <property type="entry name" value="GLYCOSYL_HYDROL_F3"/>
    <property type="match status" value="1"/>
</dbReference>
<feature type="domain" description="Fibronectin type III-like" evidence="5">
    <location>
        <begin position="307"/>
        <end position="378"/>
    </location>
</feature>
<evidence type="ECO:0000313" key="6">
    <source>
        <dbReference type="EMBL" id="HIV02523.1"/>
    </source>
</evidence>
<dbReference type="SUPFAM" id="SSF51445">
    <property type="entry name" value="(Trans)glycosidases"/>
    <property type="match status" value="1"/>
</dbReference>
<protein>
    <submittedName>
        <fullName evidence="6">Glycoside hydrolase family 3 C-terminal domain-containing protein</fullName>
    </submittedName>
</protein>
<dbReference type="Gene3D" id="2.60.120.260">
    <property type="entry name" value="Galactose-binding domain-like"/>
    <property type="match status" value="1"/>
</dbReference>
<name>A0A9D1NHG6_9FIRM</name>
<dbReference type="InterPro" id="IPR001764">
    <property type="entry name" value="Glyco_hydro_3_N"/>
</dbReference>
<evidence type="ECO:0000256" key="2">
    <source>
        <dbReference type="ARBA" id="ARBA00022801"/>
    </source>
</evidence>
<evidence type="ECO:0000256" key="3">
    <source>
        <dbReference type="ARBA" id="ARBA00023277"/>
    </source>
</evidence>
<dbReference type="InterPro" id="IPR002772">
    <property type="entry name" value="Glyco_hydro_3_C"/>
</dbReference>
<dbReference type="InterPro" id="IPR036881">
    <property type="entry name" value="Glyco_hydro_3_C_sf"/>
</dbReference>
<evidence type="ECO:0000259" key="5">
    <source>
        <dbReference type="SMART" id="SM01217"/>
    </source>
</evidence>
<gene>
    <name evidence="6" type="ORF">IAC74_03030</name>
</gene>
<accession>A0A9D1NHG6</accession>
<reference evidence="6" key="1">
    <citation type="submission" date="2020-10" db="EMBL/GenBank/DDBJ databases">
        <authorList>
            <person name="Gilroy R."/>
        </authorList>
    </citation>
    <scope>NUCLEOTIDE SEQUENCE</scope>
    <source>
        <strain evidence="6">4920</strain>
    </source>
</reference>
<dbReference type="PRINTS" id="PR00133">
    <property type="entry name" value="GLHYDRLASE3"/>
</dbReference>
<dbReference type="InterPro" id="IPR008979">
    <property type="entry name" value="Galactose-bd-like_sf"/>
</dbReference>
<sequence>MKVSEYNKKIMRQMAAEGAVLLENKGDILPIRAGETVSVFGRVQTCYYKSGTGSDGMVNVQYKTGILDGLRANGVPLNEELAAVYADWVTEHPFDNGGSGWAMEPWFQEEMPLDDALVEKAAENSSLALVVIGRTAGEDKDSKVVEGSYLLTEKEVAMIKIVKKHFARMAVVLNVGNIIDMKWVKELGVDSVIYAWHGGMEGGNGIADVLCGKVSPCGKLSDTIAVDISDYPSTKNYGAREQNIYQEDIYVGYRYFETFAKDKVLYPFGYGLSYTGFTIKPVQAELSGTAVTLRAEVTNTGHAAGKEIAEVYLSCPQGTLDKPAKVLCAFGKTEVLQPGESQTLDLSFDIKDFASYDETTSSYILDAGAYCVYLGASVADCACVLTGELAFQTVEQLSQALAPTVAFERLKNDNGKMAYVPVRTRDYDLQKRIEDNLQPDIPLTGDKGYKLADVRDGKVSMEEFIAQLSAEDLCHIVKGEGMCSPKVRPGTGGGFGGLTPRLSSFGIPATCVSDGPSGIRMDNGDTAMSIAGGTLIACSWNLPLTEELFVQLGKELADNQIEALLGPGMNIHRNPLNGRNFEYFSEDPYLTGMMAAAQTRGTAKSGTTTTLKHFMGNNQEFARSEVNCIISERAIREIYLKGFEIAVKKGHATAIMTTYGAVNGIWTAGSYDLCTTILRGEWGFDGFVMTDWWSKMNDEGEAPSEKNLRAMVRAQNDIYMVCDDTTTRESNLEASLADGRLKLWELQRCAMNLCRYIMRSKAMERVGQIQQQSGGEVVCALHDLAAGMEFEVSVPEDGSYQMTIAYISEQSALAQTPISVQIDGESVATYTINGTGGLSNRQKQPVTLKGGTHTLKIVYNGNFAKVTGLTIEK</sequence>
<keyword evidence="4" id="KW-0326">Glycosidase</keyword>
<evidence type="ECO:0000313" key="7">
    <source>
        <dbReference type="Proteomes" id="UP000886743"/>
    </source>
</evidence>
<dbReference type="SMART" id="SM01217">
    <property type="entry name" value="Fn3_like"/>
    <property type="match status" value="1"/>
</dbReference>
<dbReference type="InterPro" id="IPR036962">
    <property type="entry name" value="Glyco_hydro_3_N_sf"/>
</dbReference>
<evidence type="ECO:0000256" key="4">
    <source>
        <dbReference type="RuleBase" id="RU361161"/>
    </source>
</evidence>
<dbReference type="SUPFAM" id="SSF49785">
    <property type="entry name" value="Galactose-binding domain-like"/>
    <property type="match status" value="1"/>
</dbReference>
<dbReference type="Proteomes" id="UP000886743">
    <property type="component" value="Unassembled WGS sequence"/>
</dbReference>
<dbReference type="Pfam" id="PF14310">
    <property type="entry name" value="Fn3-like"/>
    <property type="match status" value="1"/>
</dbReference>
<dbReference type="PANTHER" id="PTHR42715">
    <property type="entry name" value="BETA-GLUCOSIDASE"/>
    <property type="match status" value="1"/>
</dbReference>
<dbReference type="GO" id="GO:0004553">
    <property type="term" value="F:hydrolase activity, hydrolyzing O-glycosyl compounds"/>
    <property type="evidence" value="ECO:0007669"/>
    <property type="project" value="InterPro"/>
</dbReference>
<dbReference type="InterPro" id="IPR019800">
    <property type="entry name" value="Glyco_hydro_3_AS"/>
</dbReference>
<dbReference type="InterPro" id="IPR017853">
    <property type="entry name" value="GH"/>
</dbReference>
<reference evidence="6" key="2">
    <citation type="journal article" date="2021" name="PeerJ">
        <title>Extensive microbial diversity within the chicken gut microbiome revealed by metagenomics and culture.</title>
        <authorList>
            <person name="Gilroy R."/>
            <person name="Ravi A."/>
            <person name="Getino M."/>
            <person name="Pursley I."/>
            <person name="Horton D.L."/>
            <person name="Alikhan N.F."/>
            <person name="Baker D."/>
            <person name="Gharbi K."/>
            <person name="Hall N."/>
            <person name="Watson M."/>
            <person name="Adriaenssens E.M."/>
            <person name="Foster-Nyarko E."/>
            <person name="Jarju S."/>
            <person name="Secka A."/>
            <person name="Antonio M."/>
            <person name="Oren A."/>
            <person name="Chaudhuri R.R."/>
            <person name="La Ragione R."/>
            <person name="Hildebrand F."/>
            <person name="Pallen M.J."/>
        </authorList>
    </citation>
    <scope>NUCLEOTIDE SEQUENCE</scope>
    <source>
        <strain evidence="6">4920</strain>
    </source>
</reference>
<proteinExistence type="inferred from homology"/>
<comment type="similarity">
    <text evidence="1 4">Belongs to the glycosyl hydrolase 3 family.</text>
</comment>
<dbReference type="Pfam" id="PF00933">
    <property type="entry name" value="Glyco_hydro_3"/>
    <property type="match status" value="1"/>
</dbReference>
<dbReference type="InterPro" id="IPR013783">
    <property type="entry name" value="Ig-like_fold"/>
</dbReference>
<dbReference type="Pfam" id="PF01915">
    <property type="entry name" value="Glyco_hydro_3_C"/>
    <property type="match status" value="1"/>
</dbReference>